<gene>
    <name evidence="1" type="ORF">AN2V17_15960</name>
</gene>
<protein>
    <submittedName>
        <fullName evidence="1">Uncharacterized protein</fullName>
    </submittedName>
</protein>
<proteinExistence type="predicted"/>
<keyword evidence="2" id="KW-1185">Reference proteome</keyword>
<name>A0ACB5UIJ1_9FIRM</name>
<reference evidence="1" key="1">
    <citation type="submission" date="2023-09" db="EMBL/GenBank/DDBJ databases">
        <title>Vallitalea sediminicola and Vallitalea maricola sp. nov., anaerobic bacteria isolated from marine sediment.</title>
        <authorList>
            <person name="Hirano S."/>
            <person name="Maeda A."/>
            <person name="Terahara T."/>
            <person name="Mori K."/>
            <person name="Hamada M."/>
            <person name="Matsumoto R."/>
            <person name="Kobayashi T."/>
        </authorList>
    </citation>
    <scope>NUCLEOTIDE SEQUENCE</scope>
    <source>
        <strain evidence="1">AN17-2</strain>
    </source>
</reference>
<dbReference type="EMBL" id="BTPU01000025">
    <property type="protein sequence ID" value="GMQ62364.1"/>
    <property type="molecule type" value="Genomic_DNA"/>
</dbReference>
<sequence length="140" mass="16459">MINKVKNALKVKLENLYPNYNIYLEDKPISEIVKPALRIKVEEKTAYNQRDIIKQNVKLDIVGYLDDSNKNEKYWDISDKLDEELGYLEIENTLIRIGERISEITEDTLHYRFSIQLKTLKPKDAVDSIIKGINKNVEFK</sequence>
<organism evidence="1 2">
    <name type="scientific">Vallitalea maricola</name>
    <dbReference type="NCBI Taxonomy" id="3074433"/>
    <lineage>
        <taxon>Bacteria</taxon>
        <taxon>Bacillati</taxon>
        <taxon>Bacillota</taxon>
        <taxon>Clostridia</taxon>
        <taxon>Lachnospirales</taxon>
        <taxon>Vallitaleaceae</taxon>
        <taxon>Vallitalea</taxon>
    </lineage>
</organism>
<dbReference type="Proteomes" id="UP001374599">
    <property type="component" value="Unassembled WGS sequence"/>
</dbReference>
<accession>A0ACB5UIJ1</accession>
<evidence type="ECO:0000313" key="1">
    <source>
        <dbReference type="EMBL" id="GMQ62364.1"/>
    </source>
</evidence>
<comment type="caution">
    <text evidence="1">The sequence shown here is derived from an EMBL/GenBank/DDBJ whole genome shotgun (WGS) entry which is preliminary data.</text>
</comment>
<evidence type="ECO:0000313" key="2">
    <source>
        <dbReference type="Proteomes" id="UP001374599"/>
    </source>
</evidence>